<name>A0A6C0I1A6_9ZZZZ</name>
<evidence type="ECO:0000313" key="2">
    <source>
        <dbReference type="EMBL" id="QHT86400.1"/>
    </source>
</evidence>
<dbReference type="EMBL" id="MN740067">
    <property type="protein sequence ID" value="QHT86400.1"/>
    <property type="molecule type" value="Genomic_DNA"/>
</dbReference>
<accession>A0A6C0I1A6</accession>
<feature type="domain" description="Bacteriophage T5 Orf172 DNA-binding" evidence="1">
    <location>
        <begin position="147"/>
        <end position="230"/>
    </location>
</feature>
<proteinExistence type="predicted"/>
<sequence length="261" mass="30796">MNLIAFLKTHTKINNEFIDDFFGLYESKDKYNFSINIDAIAKWLNMTIGHIKETLVYSYKEKIDYKIIKGTSNGMKGKPKDTILLTPKCFKLMAMQSKTKKASQVREYYYELEEFIDQYKEYIIKGLEDKIKQLENNQKPKINPSKGVIYILKTDDGIGHYKIGKTKNLKQRLRQYNGNKKDDIIPLYVYETGNIDEVERCVKSYAKQFQYRKYKEIYKADINTLKSLINDCGEFNEKTNLKIKWKSNKNGGNHYIAIFRD</sequence>
<organism evidence="2">
    <name type="scientific">viral metagenome</name>
    <dbReference type="NCBI Taxonomy" id="1070528"/>
    <lineage>
        <taxon>unclassified sequences</taxon>
        <taxon>metagenomes</taxon>
        <taxon>organismal metagenomes</taxon>
    </lineage>
</organism>
<evidence type="ECO:0000259" key="1">
    <source>
        <dbReference type="Pfam" id="PF10544"/>
    </source>
</evidence>
<dbReference type="InterPro" id="IPR018306">
    <property type="entry name" value="Phage_T5_Orf172_DNA-bd"/>
</dbReference>
<dbReference type="Pfam" id="PF10544">
    <property type="entry name" value="T5orf172"/>
    <property type="match status" value="1"/>
</dbReference>
<reference evidence="2" key="1">
    <citation type="journal article" date="2020" name="Nature">
        <title>Giant virus diversity and host interactions through global metagenomics.</title>
        <authorList>
            <person name="Schulz F."/>
            <person name="Roux S."/>
            <person name="Paez-Espino D."/>
            <person name="Jungbluth S."/>
            <person name="Walsh D.A."/>
            <person name="Denef V.J."/>
            <person name="McMahon K.D."/>
            <person name="Konstantinidis K.T."/>
            <person name="Eloe-Fadrosh E.A."/>
            <person name="Kyrpides N.C."/>
            <person name="Woyke T."/>
        </authorList>
    </citation>
    <scope>NUCLEOTIDE SEQUENCE</scope>
    <source>
        <strain evidence="2">GVMAG-M-3300023184-186</strain>
    </source>
</reference>
<protein>
    <recommendedName>
        <fullName evidence="1">Bacteriophage T5 Orf172 DNA-binding domain-containing protein</fullName>
    </recommendedName>
</protein>
<dbReference type="AlphaFoldDB" id="A0A6C0I1A6"/>